<evidence type="ECO:0000256" key="1">
    <source>
        <dbReference type="SAM" id="MobiDB-lite"/>
    </source>
</evidence>
<name>A0A1Q9DI24_SYMMI</name>
<gene>
    <name evidence="2" type="ORF">AK812_SmicGene23099</name>
</gene>
<protein>
    <submittedName>
        <fullName evidence="2">Uncharacterized protein</fullName>
    </submittedName>
</protein>
<sequence>MRFGKKLGLKAAKIKNSLRVFDRISEVPGAELLIGQLDEKFGNRHSFNHFMSFDLLCAKTALPKNLPLQRSLIVQDMLTDRCDPKMNKEQVTQAIARALLKRRITNLLTARLRGIDLPDEKYKPGYAPSQVFGALFSSIAAFRASQLHETTYMAVPWVSQLPSWQVDAVQFAAKMLRGSNAVDMKLDEALALDPLIPAETLFQSQQWQTALLFDFKEILDQRKTAMEPPAPVPKQEEPEPAKPDPAPPVEPPVDTRHEPEAMPHVMAEVPEEEVPSGPAALDRLKFFSLLDIPSDIASTLQGGDDHYFEQVLDWARVKVNTFVEMEIKSPTAQGKRNQVEALYKRNGGTSFFIVYDVKCRLHIKDDLLVNPWRRPTPVNSAEFKQWLAAFWLGPKVPASGPPLFRSNDVFVAMDGRSPTNSEAMQKQLTSVLKGVENMPKRLLTVLRRAYTNSEFAVGGYAAPKRKCSLNPQAPDPLENGFIVVSKEFVLKHRDSAMPTVVADNFSRGWQGMDMKSRTDHGFATVTPAVYHSLLKKTDGDETGDTTKTEEGRPLMGSDEPPAAADGAAEDEEDAKSKQTFPIAPWENSEQHSQLLVDLYKYEPAKALIKTDPRIVSIEPSVSLATACCRKHMLITMFTESERHKQAVFQSLMMRITYEIMTGRADGFVMRRRLLTRENSLSGSESQRPPLPSPSAASVEQSQDAQDSAADGVAEDVEAMLDLIDEKDDEEF</sequence>
<feature type="region of interest" description="Disordered" evidence="1">
    <location>
        <begin position="225"/>
        <end position="257"/>
    </location>
</feature>
<keyword evidence="3" id="KW-1185">Reference proteome</keyword>
<feature type="compositionally biased region" description="Basic and acidic residues" evidence="1">
    <location>
        <begin position="536"/>
        <end position="552"/>
    </location>
</feature>
<reference evidence="2 3" key="1">
    <citation type="submission" date="2016-02" db="EMBL/GenBank/DDBJ databases">
        <title>Genome analysis of coral dinoflagellate symbionts highlights evolutionary adaptations to a symbiotic lifestyle.</title>
        <authorList>
            <person name="Aranda M."/>
            <person name="Li Y."/>
            <person name="Liew Y.J."/>
            <person name="Baumgarten S."/>
            <person name="Simakov O."/>
            <person name="Wilson M."/>
            <person name="Piel J."/>
            <person name="Ashoor H."/>
            <person name="Bougouffa S."/>
            <person name="Bajic V.B."/>
            <person name="Ryu T."/>
            <person name="Ravasi T."/>
            <person name="Bayer T."/>
            <person name="Micklem G."/>
            <person name="Kim H."/>
            <person name="Bhak J."/>
            <person name="Lajeunesse T.C."/>
            <person name="Voolstra C.R."/>
        </authorList>
    </citation>
    <scope>NUCLEOTIDE SEQUENCE [LARGE SCALE GENOMIC DNA]</scope>
    <source>
        <strain evidence="2 3">CCMP2467</strain>
    </source>
</reference>
<proteinExistence type="predicted"/>
<dbReference type="Proteomes" id="UP000186817">
    <property type="component" value="Unassembled WGS sequence"/>
</dbReference>
<dbReference type="AlphaFoldDB" id="A0A1Q9DI24"/>
<feature type="compositionally biased region" description="Polar residues" evidence="1">
    <location>
        <begin position="694"/>
        <end position="705"/>
    </location>
</feature>
<dbReference type="OrthoDB" id="421419at2759"/>
<feature type="region of interest" description="Disordered" evidence="1">
    <location>
        <begin position="678"/>
        <end position="731"/>
    </location>
</feature>
<dbReference type="EMBL" id="LSRX01000526">
    <property type="protein sequence ID" value="OLP94824.1"/>
    <property type="molecule type" value="Genomic_DNA"/>
</dbReference>
<feature type="region of interest" description="Disordered" evidence="1">
    <location>
        <begin position="536"/>
        <end position="576"/>
    </location>
</feature>
<evidence type="ECO:0000313" key="3">
    <source>
        <dbReference type="Proteomes" id="UP000186817"/>
    </source>
</evidence>
<evidence type="ECO:0000313" key="2">
    <source>
        <dbReference type="EMBL" id="OLP94824.1"/>
    </source>
</evidence>
<feature type="compositionally biased region" description="Acidic residues" evidence="1">
    <location>
        <begin position="712"/>
        <end position="731"/>
    </location>
</feature>
<organism evidence="2 3">
    <name type="scientific">Symbiodinium microadriaticum</name>
    <name type="common">Dinoflagellate</name>
    <name type="synonym">Zooxanthella microadriatica</name>
    <dbReference type="NCBI Taxonomy" id="2951"/>
    <lineage>
        <taxon>Eukaryota</taxon>
        <taxon>Sar</taxon>
        <taxon>Alveolata</taxon>
        <taxon>Dinophyceae</taxon>
        <taxon>Suessiales</taxon>
        <taxon>Symbiodiniaceae</taxon>
        <taxon>Symbiodinium</taxon>
    </lineage>
</organism>
<accession>A0A1Q9DI24</accession>
<comment type="caution">
    <text evidence="2">The sequence shown here is derived from an EMBL/GenBank/DDBJ whole genome shotgun (WGS) entry which is preliminary data.</text>
</comment>